<dbReference type="GO" id="GO:0005682">
    <property type="term" value="C:U5 snRNP"/>
    <property type="evidence" value="ECO:0007669"/>
    <property type="project" value="TreeGrafter"/>
</dbReference>
<keyword evidence="7" id="KW-0508">mRNA splicing</keyword>
<dbReference type="GO" id="GO:0005687">
    <property type="term" value="C:U4 snRNP"/>
    <property type="evidence" value="ECO:0007669"/>
    <property type="project" value="TreeGrafter"/>
</dbReference>
<dbReference type="GO" id="GO:0000398">
    <property type="term" value="P:mRNA splicing, via spliceosome"/>
    <property type="evidence" value="ECO:0007669"/>
    <property type="project" value="TreeGrafter"/>
</dbReference>
<dbReference type="Proteomes" id="UP000193411">
    <property type="component" value="Unassembled WGS sequence"/>
</dbReference>
<comment type="caution">
    <text evidence="12">The sequence shown here is derived from an EMBL/GenBank/DDBJ whole genome shotgun (WGS) entry which is preliminary data.</text>
</comment>
<dbReference type="GO" id="GO:0071004">
    <property type="term" value="C:U2-type prespliceosome"/>
    <property type="evidence" value="ECO:0007669"/>
    <property type="project" value="TreeGrafter"/>
</dbReference>
<evidence type="ECO:0000313" key="12">
    <source>
        <dbReference type="EMBL" id="ORZ41099.1"/>
    </source>
</evidence>
<evidence type="ECO:0000256" key="7">
    <source>
        <dbReference type="ARBA" id="ARBA00023187"/>
    </source>
</evidence>
<dbReference type="InterPro" id="IPR050914">
    <property type="entry name" value="snRNP_SmB/NAA38-like"/>
</dbReference>
<gene>
    <name evidence="12" type="ORF">BCR44DRAFT_1411091</name>
</gene>
<dbReference type="STRING" id="765915.A0A1Y2I301"/>
<evidence type="ECO:0000256" key="5">
    <source>
        <dbReference type="ARBA" id="ARBA00022664"/>
    </source>
</evidence>
<dbReference type="GO" id="GO:0070990">
    <property type="term" value="F:snRNP binding"/>
    <property type="evidence" value="ECO:0007669"/>
    <property type="project" value="TreeGrafter"/>
</dbReference>
<accession>A0A1Y2I301</accession>
<protein>
    <recommendedName>
        <fullName evidence="10">Sm protein B</fullName>
    </recommendedName>
</protein>
<comment type="subcellular location">
    <subcellularLocation>
        <location evidence="2">Cytoplasm</location>
    </subcellularLocation>
    <subcellularLocation>
        <location evidence="1">Nucleus</location>
    </subcellularLocation>
</comment>
<dbReference type="GO" id="GO:0005737">
    <property type="term" value="C:cytoplasm"/>
    <property type="evidence" value="ECO:0007669"/>
    <property type="project" value="UniProtKB-SubCell"/>
</dbReference>
<dbReference type="Pfam" id="PF01423">
    <property type="entry name" value="LSM"/>
    <property type="match status" value="1"/>
</dbReference>
<keyword evidence="8" id="KW-0539">Nucleus</keyword>
<dbReference type="GO" id="GO:0005685">
    <property type="term" value="C:U1 snRNP"/>
    <property type="evidence" value="ECO:0007669"/>
    <property type="project" value="TreeGrafter"/>
</dbReference>
<keyword evidence="4" id="KW-0963">Cytoplasm</keyword>
<dbReference type="SUPFAM" id="SSF50182">
    <property type="entry name" value="Sm-like ribonucleoproteins"/>
    <property type="match status" value="1"/>
</dbReference>
<dbReference type="InterPro" id="IPR010920">
    <property type="entry name" value="LSM_dom_sf"/>
</dbReference>
<evidence type="ECO:0000256" key="1">
    <source>
        <dbReference type="ARBA" id="ARBA00004123"/>
    </source>
</evidence>
<dbReference type="OrthoDB" id="2020720at2759"/>
<comment type="similarity">
    <text evidence="3">Belongs to the snRNP SmB/SmN family.</text>
</comment>
<keyword evidence="5" id="KW-0507">mRNA processing</keyword>
<dbReference type="GO" id="GO:0046540">
    <property type="term" value="C:U4/U6 x U5 tri-snRNP complex"/>
    <property type="evidence" value="ECO:0007669"/>
    <property type="project" value="TreeGrafter"/>
</dbReference>
<sequence length="108" mass="12225">MMALLNYRLRVTISDGRLMIGQMLAFDRHMNLVLADTEEFRKIKIKGAKPGERREREEKRVLGLVILRGDLIVNFTIESPPPAAKDGPFSFACSVDCDRDGRWEGTAC</sequence>
<evidence type="ECO:0000256" key="3">
    <source>
        <dbReference type="ARBA" id="ARBA00009123"/>
    </source>
</evidence>
<dbReference type="AlphaFoldDB" id="A0A1Y2I301"/>
<dbReference type="GO" id="GO:0071013">
    <property type="term" value="C:catalytic step 2 spliceosome"/>
    <property type="evidence" value="ECO:0007669"/>
    <property type="project" value="TreeGrafter"/>
</dbReference>
<evidence type="ECO:0000256" key="8">
    <source>
        <dbReference type="ARBA" id="ARBA00023242"/>
    </source>
</evidence>
<evidence type="ECO:0000259" key="11">
    <source>
        <dbReference type="PROSITE" id="PS52002"/>
    </source>
</evidence>
<dbReference type="InterPro" id="IPR001163">
    <property type="entry name" value="Sm_dom_euk/arc"/>
</dbReference>
<evidence type="ECO:0000256" key="9">
    <source>
        <dbReference type="ARBA" id="ARBA00023274"/>
    </source>
</evidence>
<dbReference type="CDD" id="cd01717">
    <property type="entry name" value="Sm_B"/>
    <property type="match status" value="1"/>
</dbReference>
<feature type="domain" description="Sm" evidence="11">
    <location>
        <begin position="1"/>
        <end position="81"/>
    </location>
</feature>
<dbReference type="SMART" id="SM00651">
    <property type="entry name" value="Sm"/>
    <property type="match status" value="1"/>
</dbReference>
<keyword evidence="13" id="KW-1185">Reference proteome</keyword>
<evidence type="ECO:0000313" key="13">
    <source>
        <dbReference type="Proteomes" id="UP000193411"/>
    </source>
</evidence>
<evidence type="ECO:0000256" key="2">
    <source>
        <dbReference type="ARBA" id="ARBA00004496"/>
    </source>
</evidence>
<evidence type="ECO:0000256" key="6">
    <source>
        <dbReference type="ARBA" id="ARBA00022884"/>
    </source>
</evidence>
<proteinExistence type="inferred from homology"/>
<keyword evidence="6" id="KW-0694">RNA-binding</keyword>
<dbReference type="InterPro" id="IPR047575">
    <property type="entry name" value="Sm"/>
</dbReference>
<organism evidence="12 13">
    <name type="scientific">Catenaria anguillulae PL171</name>
    <dbReference type="NCBI Taxonomy" id="765915"/>
    <lineage>
        <taxon>Eukaryota</taxon>
        <taxon>Fungi</taxon>
        <taxon>Fungi incertae sedis</taxon>
        <taxon>Blastocladiomycota</taxon>
        <taxon>Blastocladiomycetes</taxon>
        <taxon>Blastocladiales</taxon>
        <taxon>Catenariaceae</taxon>
        <taxon>Catenaria</taxon>
    </lineage>
</organism>
<keyword evidence="9" id="KW-0687">Ribonucleoprotein</keyword>
<dbReference type="Gene3D" id="2.30.30.100">
    <property type="match status" value="1"/>
</dbReference>
<dbReference type="PANTHER" id="PTHR10701">
    <property type="entry name" value="SMALL NUCLEAR RIBONUCLEOPROTEIN-ASSOCIATED PROTEIN B AND N"/>
    <property type="match status" value="1"/>
</dbReference>
<dbReference type="GO" id="GO:0005686">
    <property type="term" value="C:U2 snRNP"/>
    <property type="evidence" value="ECO:0007669"/>
    <property type="project" value="TreeGrafter"/>
</dbReference>
<dbReference type="PANTHER" id="PTHR10701:SF0">
    <property type="entry name" value="SMALL NUCLEAR RIBONUCLEOPROTEIN-ASSOCIATED PROTEIN B"/>
    <property type="match status" value="1"/>
</dbReference>
<name>A0A1Y2I301_9FUNG</name>
<evidence type="ECO:0000256" key="10">
    <source>
        <dbReference type="ARBA" id="ARBA00041355"/>
    </source>
</evidence>
<dbReference type="PROSITE" id="PS52002">
    <property type="entry name" value="SM"/>
    <property type="match status" value="1"/>
</dbReference>
<evidence type="ECO:0000256" key="4">
    <source>
        <dbReference type="ARBA" id="ARBA00022490"/>
    </source>
</evidence>
<reference evidence="12 13" key="1">
    <citation type="submission" date="2016-07" db="EMBL/GenBank/DDBJ databases">
        <title>Pervasive Adenine N6-methylation of Active Genes in Fungi.</title>
        <authorList>
            <consortium name="DOE Joint Genome Institute"/>
            <person name="Mondo S.J."/>
            <person name="Dannebaum R.O."/>
            <person name="Kuo R.C."/>
            <person name="Labutti K."/>
            <person name="Haridas S."/>
            <person name="Kuo A."/>
            <person name="Salamov A."/>
            <person name="Ahrendt S.R."/>
            <person name="Lipzen A."/>
            <person name="Sullivan W."/>
            <person name="Andreopoulos W.B."/>
            <person name="Clum A."/>
            <person name="Lindquist E."/>
            <person name="Daum C."/>
            <person name="Ramamoorthy G.K."/>
            <person name="Gryganskyi A."/>
            <person name="Culley D."/>
            <person name="Magnuson J.K."/>
            <person name="James T.Y."/>
            <person name="O'Malley M.A."/>
            <person name="Stajich J.E."/>
            <person name="Spatafora J.W."/>
            <person name="Visel A."/>
            <person name="Grigoriev I.V."/>
        </authorList>
    </citation>
    <scope>NUCLEOTIDE SEQUENCE [LARGE SCALE GENOMIC DNA]</scope>
    <source>
        <strain evidence="12 13">PL171</strain>
    </source>
</reference>
<dbReference type="GO" id="GO:0003723">
    <property type="term" value="F:RNA binding"/>
    <property type="evidence" value="ECO:0007669"/>
    <property type="project" value="UniProtKB-KW"/>
</dbReference>
<dbReference type="EMBL" id="MCFL01000002">
    <property type="protein sequence ID" value="ORZ41099.1"/>
    <property type="molecule type" value="Genomic_DNA"/>
</dbReference>